<evidence type="ECO:0000256" key="1">
    <source>
        <dbReference type="SAM" id="Phobius"/>
    </source>
</evidence>
<keyword evidence="1" id="KW-0812">Transmembrane</keyword>
<evidence type="ECO:0000313" key="3">
    <source>
        <dbReference type="Proteomes" id="UP000323917"/>
    </source>
</evidence>
<sequence length="101" mass="10710">MCRTCKQSRTPVSGTKPTKIVGWFGSILGWLLPSVGLAIMPKCPACVVGYVALATGVGISASTATFLRTGLVVLCVGLLLLGVVKATRYLLPQIRHREQIV</sequence>
<keyword evidence="3" id="KW-1185">Reference proteome</keyword>
<dbReference type="KEGG" id="bgok:Pr1d_07900"/>
<keyword evidence="1" id="KW-0472">Membrane</keyword>
<dbReference type="AlphaFoldDB" id="A0A5B9Q9A7"/>
<reference evidence="2 3" key="1">
    <citation type="submission" date="2019-08" db="EMBL/GenBank/DDBJ databases">
        <title>Deep-cultivation of Planctomycetes and their phenomic and genomic characterization uncovers novel biology.</title>
        <authorList>
            <person name="Wiegand S."/>
            <person name="Jogler M."/>
            <person name="Boedeker C."/>
            <person name="Pinto D."/>
            <person name="Vollmers J."/>
            <person name="Rivas-Marin E."/>
            <person name="Kohn T."/>
            <person name="Peeters S.H."/>
            <person name="Heuer A."/>
            <person name="Rast P."/>
            <person name="Oberbeckmann S."/>
            <person name="Bunk B."/>
            <person name="Jeske O."/>
            <person name="Meyerdierks A."/>
            <person name="Storesund J.E."/>
            <person name="Kallscheuer N."/>
            <person name="Luecker S."/>
            <person name="Lage O.M."/>
            <person name="Pohl T."/>
            <person name="Merkel B.J."/>
            <person name="Hornburger P."/>
            <person name="Mueller R.-W."/>
            <person name="Bruemmer F."/>
            <person name="Labrenz M."/>
            <person name="Spormann A.M."/>
            <person name="Op den Camp H."/>
            <person name="Overmann J."/>
            <person name="Amann R."/>
            <person name="Jetten M.S.M."/>
            <person name="Mascher T."/>
            <person name="Medema M.H."/>
            <person name="Devos D.P."/>
            <person name="Kaster A.-K."/>
            <person name="Ovreas L."/>
            <person name="Rohde M."/>
            <person name="Galperin M.Y."/>
            <person name="Jogler C."/>
        </authorList>
    </citation>
    <scope>NUCLEOTIDE SEQUENCE [LARGE SCALE GENOMIC DNA]</scope>
    <source>
        <strain evidence="2 3">Pr1d</strain>
    </source>
</reference>
<organism evidence="2 3">
    <name type="scientific">Bythopirellula goksoeyrii</name>
    <dbReference type="NCBI Taxonomy" id="1400387"/>
    <lineage>
        <taxon>Bacteria</taxon>
        <taxon>Pseudomonadati</taxon>
        <taxon>Planctomycetota</taxon>
        <taxon>Planctomycetia</taxon>
        <taxon>Pirellulales</taxon>
        <taxon>Lacipirellulaceae</taxon>
        <taxon>Bythopirellula</taxon>
    </lineage>
</organism>
<name>A0A5B9Q9A7_9BACT</name>
<evidence type="ECO:0000313" key="2">
    <source>
        <dbReference type="EMBL" id="QEG33526.1"/>
    </source>
</evidence>
<keyword evidence="1" id="KW-1133">Transmembrane helix</keyword>
<dbReference type="Proteomes" id="UP000323917">
    <property type="component" value="Chromosome"/>
</dbReference>
<feature type="transmembrane region" description="Helical" evidence="1">
    <location>
        <begin position="20"/>
        <end position="40"/>
    </location>
</feature>
<accession>A0A5B9Q9A7</accession>
<proteinExistence type="predicted"/>
<dbReference type="EMBL" id="CP042913">
    <property type="protein sequence ID" value="QEG33526.1"/>
    <property type="molecule type" value="Genomic_DNA"/>
</dbReference>
<gene>
    <name evidence="2" type="ORF">Pr1d_07900</name>
</gene>
<protein>
    <submittedName>
        <fullName evidence="2">Uncharacterized protein</fullName>
    </submittedName>
</protein>